<organism evidence="2 3">
    <name type="scientific">Electrophorus electricus</name>
    <name type="common">Electric eel</name>
    <name type="synonym">Gymnotus electricus</name>
    <dbReference type="NCBI Taxonomy" id="8005"/>
    <lineage>
        <taxon>Eukaryota</taxon>
        <taxon>Metazoa</taxon>
        <taxon>Chordata</taxon>
        <taxon>Craniata</taxon>
        <taxon>Vertebrata</taxon>
        <taxon>Euteleostomi</taxon>
        <taxon>Actinopterygii</taxon>
        <taxon>Neopterygii</taxon>
        <taxon>Teleostei</taxon>
        <taxon>Ostariophysi</taxon>
        <taxon>Gymnotiformes</taxon>
        <taxon>Gymnotoidei</taxon>
        <taxon>Gymnotidae</taxon>
        <taxon>Electrophorus</taxon>
    </lineage>
</organism>
<dbReference type="Pfam" id="PF15384">
    <property type="entry name" value="PAXX"/>
    <property type="match status" value="1"/>
</dbReference>
<evidence type="ECO:0000256" key="1">
    <source>
        <dbReference type="SAM" id="MobiDB-lite"/>
    </source>
</evidence>
<dbReference type="InterPro" id="IPR054134">
    <property type="entry name" value="PAXX_N"/>
</dbReference>
<evidence type="ECO:0000313" key="2">
    <source>
        <dbReference type="Ensembl" id="ENSEEEP00000019045.1"/>
    </source>
</evidence>
<dbReference type="GO" id="GO:0005634">
    <property type="term" value="C:nucleus"/>
    <property type="evidence" value="ECO:0007669"/>
    <property type="project" value="TreeGrafter"/>
</dbReference>
<sequence>MDKAVLCILIDKNDKSEYVCFTQKKPEGIHIGLSNGEDVWKADLSEEMLSQLKKKTFLKSTEDYALKLKSACQNGNAFISLQEDSAVLTLGSESTDPNVSFSKLPDLEGRTQIKELLFSMAGSLMQQNSTGGQSSSPMKSLQKRSTAFEPRKHHGGPTIAVRKRLPGDSLINPGTRRKLAATGVDFDDGDDM</sequence>
<protein>
    <recommendedName>
        <fullName evidence="4">PAXX non-homologous end joining factor</fullName>
    </recommendedName>
</protein>
<dbReference type="STRING" id="8005.ENSEEEP00000019045"/>
<dbReference type="Ensembl" id="ENSEEET00000019256.2">
    <property type="protein sequence ID" value="ENSEEEP00000019045.1"/>
    <property type="gene ID" value="ENSEEEG00000009350.2"/>
</dbReference>
<reference evidence="3" key="1">
    <citation type="journal article" date="2014" name="Science">
        <title>Nonhuman genetics. Genomic basis for the convergent evolution of electric organs.</title>
        <authorList>
            <person name="Gallant J.R."/>
            <person name="Traeger L.L."/>
            <person name="Volkening J.D."/>
            <person name="Moffett H."/>
            <person name="Chen P.H."/>
            <person name="Novina C.D."/>
            <person name="Phillips G.N.Jr."/>
            <person name="Anand R."/>
            <person name="Wells G.B."/>
            <person name="Pinch M."/>
            <person name="Guth R."/>
            <person name="Unguez G.A."/>
            <person name="Albert J.S."/>
            <person name="Zakon H.H."/>
            <person name="Samanta M.P."/>
            <person name="Sussman M.R."/>
        </authorList>
    </citation>
    <scope>NUCLEOTIDE SEQUENCE [LARGE SCALE GENOMIC DNA]</scope>
</reference>
<dbReference type="GO" id="GO:0060090">
    <property type="term" value="F:molecular adaptor activity"/>
    <property type="evidence" value="ECO:0007669"/>
    <property type="project" value="TreeGrafter"/>
</dbReference>
<reference evidence="3" key="2">
    <citation type="journal article" date="2017" name="Sci. Adv.">
        <title>A tail of two voltages: Proteomic comparison of the three electric organs of the electric eel.</title>
        <authorList>
            <person name="Traeger L.L."/>
            <person name="Sabat G."/>
            <person name="Barrett-Wilt G.A."/>
            <person name="Wells G.B."/>
            <person name="Sussman M.R."/>
        </authorList>
    </citation>
    <scope>NUCLEOTIDE SEQUENCE [LARGE SCALE GENOMIC DNA]</scope>
</reference>
<evidence type="ECO:0000313" key="3">
    <source>
        <dbReference type="Proteomes" id="UP000314983"/>
    </source>
</evidence>
<dbReference type="GO" id="GO:0006303">
    <property type="term" value="P:double-strand break repair via nonhomologous end joining"/>
    <property type="evidence" value="ECO:0007669"/>
    <property type="project" value="InterPro"/>
</dbReference>
<feature type="region of interest" description="Disordered" evidence="1">
    <location>
        <begin position="126"/>
        <end position="192"/>
    </location>
</feature>
<dbReference type="InterPro" id="IPR027873">
    <property type="entry name" value="PAXX"/>
</dbReference>
<dbReference type="CDD" id="cd22286">
    <property type="entry name" value="HD_PAXX_N"/>
    <property type="match status" value="1"/>
</dbReference>
<dbReference type="GO" id="GO:0070419">
    <property type="term" value="C:nonhomologous end joining complex"/>
    <property type="evidence" value="ECO:0007669"/>
    <property type="project" value="TreeGrafter"/>
</dbReference>
<keyword evidence="3" id="KW-1185">Reference proteome</keyword>
<proteinExistence type="predicted"/>
<dbReference type="PANTHER" id="PTHR28586:SF1">
    <property type="entry name" value="PROTEIN PAXX"/>
    <property type="match status" value="1"/>
</dbReference>
<dbReference type="Proteomes" id="UP000314983">
    <property type="component" value="Chromosome 9"/>
</dbReference>
<name>A0A4W4F5S7_ELEEL</name>
<feature type="compositionally biased region" description="Polar residues" evidence="1">
    <location>
        <begin position="126"/>
        <end position="145"/>
    </location>
</feature>
<dbReference type="GeneTree" id="ENSGT00940000174976"/>
<dbReference type="OMA" id="ANVWSVE"/>
<evidence type="ECO:0008006" key="4">
    <source>
        <dbReference type="Google" id="ProtNLM"/>
    </source>
</evidence>
<dbReference type="RefSeq" id="XP_026866461.1">
    <property type="nucleotide sequence ID" value="XM_027010660.2"/>
</dbReference>
<gene>
    <name evidence="2" type="primary">PAXX</name>
</gene>
<dbReference type="GeneID" id="113577793"/>
<reference evidence="2" key="5">
    <citation type="submission" date="2025-09" db="UniProtKB">
        <authorList>
            <consortium name="Ensembl"/>
        </authorList>
    </citation>
    <scope>IDENTIFICATION</scope>
</reference>
<accession>A0A4W4F5S7</accession>
<reference evidence="2" key="4">
    <citation type="submission" date="2025-08" db="UniProtKB">
        <authorList>
            <consortium name="Ensembl"/>
        </authorList>
    </citation>
    <scope>IDENTIFICATION</scope>
</reference>
<reference evidence="2" key="3">
    <citation type="submission" date="2020-05" db="EMBL/GenBank/DDBJ databases">
        <title>Electrophorus electricus (electric eel) genome, fEleEle1, primary haplotype.</title>
        <authorList>
            <person name="Myers G."/>
            <person name="Meyer A."/>
            <person name="Fedrigo O."/>
            <person name="Formenti G."/>
            <person name="Rhie A."/>
            <person name="Tracey A."/>
            <person name="Sims Y."/>
            <person name="Jarvis E.D."/>
        </authorList>
    </citation>
    <scope>NUCLEOTIDE SEQUENCE [LARGE SCALE GENOMIC DNA]</scope>
</reference>
<dbReference type="GO" id="GO:0035861">
    <property type="term" value="C:site of double-strand break"/>
    <property type="evidence" value="ECO:0007669"/>
    <property type="project" value="TreeGrafter"/>
</dbReference>
<dbReference type="AlphaFoldDB" id="A0A4W4F5S7"/>
<dbReference type="OrthoDB" id="5969703at2759"/>
<dbReference type="PANTHER" id="PTHR28586">
    <property type="entry name" value="PROTEIN PAXX"/>
    <property type="match status" value="1"/>
</dbReference>